<keyword evidence="2" id="KW-1185">Reference proteome</keyword>
<reference evidence="1" key="1">
    <citation type="submission" date="2023-10" db="EMBL/GenBank/DDBJ databases">
        <authorList>
            <person name="Chen Y."/>
            <person name="Shah S."/>
            <person name="Dougan E. K."/>
            <person name="Thang M."/>
            <person name="Chan C."/>
        </authorList>
    </citation>
    <scope>NUCLEOTIDE SEQUENCE [LARGE SCALE GENOMIC DNA]</scope>
</reference>
<evidence type="ECO:0000313" key="1">
    <source>
        <dbReference type="EMBL" id="CAK0837616.1"/>
    </source>
</evidence>
<proteinExistence type="predicted"/>
<protein>
    <submittedName>
        <fullName evidence="1">Uncharacterized protein</fullName>
    </submittedName>
</protein>
<name>A0ABN9SYF1_9DINO</name>
<accession>A0ABN9SYF1</accession>
<dbReference type="EMBL" id="CAUYUJ010014167">
    <property type="protein sequence ID" value="CAK0837616.1"/>
    <property type="molecule type" value="Genomic_DNA"/>
</dbReference>
<organism evidence="1 2">
    <name type="scientific">Prorocentrum cordatum</name>
    <dbReference type="NCBI Taxonomy" id="2364126"/>
    <lineage>
        <taxon>Eukaryota</taxon>
        <taxon>Sar</taxon>
        <taxon>Alveolata</taxon>
        <taxon>Dinophyceae</taxon>
        <taxon>Prorocentrales</taxon>
        <taxon>Prorocentraceae</taxon>
        <taxon>Prorocentrum</taxon>
    </lineage>
</organism>
<feature type="non-terminal residue" evidence="1">
    <location>
        <position position="1"/>
    </location>
</feature>
<comment type="caution">
    <text evidence="1">The sequence shown here is derived from an EMBL/GenBank/DDBJ whole genome shotgun (WGS) entry which is preliminary data.</text>
</comment>
<gene>
    <name evidence="1" type="ORF">PCOR1329_LOCUS33761</name>
</gene>
<evidence type="ECO:0000313" key="2">
    <source>
        <dbReference type="Proteomes" id="UP001189429"/>
    </source>
</evidence>
<dbReference type="Proteomes" id="UP001189429">
    <property type="component" value="Unassembled WGS sequence"/>
</dbReference>
<sequence>DGRREKLPRAVAWGHLWRLEQLLEALGAEVAEAPGAWPLGRGAGLRELEARLAALGAEGAAEPPGARLLRDEACYFALLRAVKVLAASPWDEADDQDSAYVVDAKAESFGG</sequence>